<dbReference type="InterPro" id="IPR002577">
    <property type="entry name" value="HTH_HxlR"/>
</dbReference>
<organism evidence="5 6">
    <name type="scientific">Paludibacter jiangxiensis</name>
    <dbReference type="NCBI Taxonomy" id="681398"/>
    <lineage>
        <taxon>Bacteria</taxon>
        <taxon>Pseudomonadati</taxon>
        <taxon>Bacteroidota</taxon>
        <taxon>Bacteroidia</taxon>
        <taxon>Bacteroidales</taxon>
        <taxon>Paludibacteraceae</taxon>
        <taxon>Paludibacter</taxon>
    </lineage>
</organism>
<dbReference type="GO" id="GO:0003677">
    <property type="term" value="F:DNA binding"/>
    <property type="evidence" value="ECO:0007669"/>
    <property type="project" value="UniProtKB-KW"/>
</dbReference>
<comment type="caution">
    <text evidence="5">The sequence shown here is derived from an EMBL/GenBank/DDBJ whole genome shotgun (WGS) entry which is preliminary data.</text>
</comment>
<evidence type="ECO:0000313" key="6">
    <source>
        <dbReference type="Proteomes" id="UP000076586"/>
    </source>
</evidence>
<gene>
    <name evidence="5" type="ORF">PJIAN_4766</name>
</gene>
<dbReference type="Proteomes" id="UP000076586">
    <property type="component" value="Unassembled WGS sequence"/>
</dbReference>
<dbReference type="PANTHER" id="PTHR33204:SF29">
    <property type="entry name" value="TRANSCRIPTIONAL REGULATOR"/>
    <property type="match status" value="1"/>
</dbReference>
<accession>A0A171ASP5</accession>
<dbReference type="InterPro" id="IPR036390">
    <property type="entry name" value="WH_DNA-bd_sf"/>
</dbReference>
<evidence type="ECO:0000256" key="1">
    <source>
        <dbReference type="ARBA" id="ARBA00023015"/>
    </source>
</evidence>
<keyword evidence="3" id="KW-0804">Transcription</keyword>
<proteinExistence type="predicted"/>
<name>A0A171ASP5_9BACT</name>
<evidence type="ECO:0000259" key="4">
    <source>
        <dbReference type="PROSITE" id="PS51118"/>
    </source>
</evidence>
<sequence>MGNEGRINKYIFKGKEYFCSLELVMDMIGGKWKPIVLFHLKDGMMRSGELQRSLRGITNKMFTQTVRELETSGLVERIVYPTVPPKVEYKLTEMGDSVLPVLEILNGWGREISVKYNPVR</sequence>
<dbReference type="SUPFAM" id="SSF46785">
    <property type="entry name" value="Winged helix' DNA-binding domain"/>
    <property type="match status" value="1"/>
</dbReference>
<keyword evidence="1" id="KW-0805">Transcription regulation</keyword>
<dbReference type="EMBL" id="BDCR01000004">
    <property type="protein sequence ID" value="GAT64216.1"/>
    <property type="molecule type" value="Genomic_DNA"/>
</dbReference>
<evidence type="ECO:0000256" key="3">
    <source>
        <dbReference type="ARBA" id="ARBA00023163"/>
    </source>
</evidence>
<dbReference type="Pfam" id="PF01638">
    <property type="entry name" value="HxlR"/>
    <property type="match status" value="1"/>
</dbReference>
<protein>
    <submittedName>
        <fullName evidence="5">DNA-binding transcriptional regulator, HxlR family</fullName>
    </submittedName>
</protein>
<dbReference type="RefSeq" id="WP_068706110.1">
    <property type="nucleotide sequence ID" value="NZ_BDCR01000004.1"/>
</dbReference>
<dbReference type="Gene3D" id="1.10.10.10">
    <property type="entry name" value="Winged helix-like DNA-binding domain superfamily/Winged helix DNA-binding domain"/>
    <property type="match status" value="1"/>
</dbReference>
<dbReference type="InterPro" id="IPR036388">
    <property type="entry name" value="WH-like_DNA-bd_sf"/>
</dbReference>
<keyword evidence="6" id="KW-1185">Reference proteome</keyword>
<feature type="domain" description="HTH hxlR-type" evidence="4">
    <location>
        <begin position="19"/>
        <end position="117"/>
    </location>
</feature>
<reference evidence="6" key="2">
    <citation type="journal article" date="2017" name="Genome Announc.">
        <title>Draft genome sequence of Paludibacter jiangxiensis NM7(T), a propionate-producing fermentative bacterium.</title>
        <authorList>
            <person name="Qiu Y.-L."/>
            <person name="Tourlousse D.M."/>
            <person name="Matsuura N."/>
            <person name="Ohashi A."/>
            <person name="Sekiguchi Y."/>
        </authorList>
    </citation>
    <scope>NUCLEOTIDE SEQUENCE [LARGE SCALE GENOMIC DNA]</scope>
    <source>
        <strain evidence="6">NM7</strain>
    </source>
</reference>
<dbReference type="PROSITE" id="PS51118">
    <property type="entry name" value="HTH_HXLR"/>
    <property type="match status" value="1"/>
</dbReference>
<evidence type="ECO:0000256" key="2">
    <source>
        <dbReference type="ARBA" id="ARBA00023125"/>
    </source>
</evidence>
<dbReference type="AlphaFoldDB" id="A0A171ASP5"/>
<dbReference type="OrthoDB" id="8231503at2"/>
<dbReference type="PANTHER" id="PTHR33204">
    <property type="entry name" value="TRANSCRIPTIONAL REGULATOR, MARR FAMILY"/>
    <property type="match status" value="1"/>
</dbReference>
<reference evidence="6" key="1">
    <citation type="submission" date="2016-04" db="EMBL/GenBank/DDBJ databases">
        <title>Draft genome sequence of Paludibacter jiangxiensis strain NM7.</title>
        <authorList>
            <person name="Qiu Y."/>
            <person name="Matsuura N."/>
            <person name="Ohashi A."/>
            <person name="Tourlousse M.D."/>
            <person name="Sekiguchi Y."/>
        </authorList>
    </citation>
    <scope>NUCLEOTIDE SEQUENCE [LARGE SCALE GENOMIC DNA]</scope>
    <source>
        <strain evidence="6">NM7</strain>
    </source>
</reference>
<keyword evidence="2 5" id="KW-0238">DNA-binding</keyword>
<evidence type="ECO:0000313" key="5">
    <source>
        <dbReference type="EMBL" id="GAT64216.1"/>
    </source>
</evidence>